<accession>A0ABP6USN4</accession>
<reference evidence="2" key="1">
    <citation type="journal article" date="2019" name="Int. J. Syst. Evol. Microbiol.">
        <title>The Global Catalogue of Microorganisms (GCM) 10K type strain sequencing project: providing services to taxonomists for standard genome sequencing and annotation.</title>
        <authorList>
            <consortium name="The Broad Institute Genomics Platform"/>
            <consortium name="The Broad Institute Genome Sequencing Center for Infectious Disease"/>
            <person name="Wu L."/>
            <person name="Ma J."/>
        </authorList>
    </citation>
    <scope>NUCLEOTIDE SEQUENCE [LARGE SCALE GENOMIC DNA]</scope>
    <source>
        <strain evidence="2">JCM 17106</strain>
    </source>
</reference>
<protein>
    <submittedName>
        <fullName evidence="1">Uncharacterized protein</fullName>
    </submittedName>
</protein>
<dbReference type="EMBL" id="BAABCW010000022">
    <property type="protein sequence ID" value="GAA3519958.1"/>
    <property type="molecule type" value="Genomic_DNA"/>
</dbReference>
<dbReference type="Proteomes" id="UP001500459">
    <property type="component" value="Unassembled WGS sequence"/>
</dbReference>
<name>A0ABP6USN4_9FLAO</name>
<evidence type="ECO:0000313" key="1">
    <source>
        <dbReference type="EMBL" id="GAA3519958.1"/>
    </source>
</evidence>
<gene>
    <name evidence="1" type="ORF">GCM10022393_37720</name>
</gene>
<evidence type="ECO:0000313" key="2">
    <source>
        <dbReference type="Proteomes" id="UP001500459"/>
    </source>
</evidence>
<keyword evidence="2" id="KW-1185">Reference proteome</keyword>
<organism evidence="1 2">
    <name type="scientific">Aquimarina addita</name>
    <dbReference type="NCBI Taxonomy" id="870485"/>
    <lineage>
        <taxon>Bacteria</taxon>
        <taxon>Pseudomonadati</taxon>
        <taxon>Bacteroidota</taxon>
        <taxon>Flavobacteriia</taxon>
        <taxon>Flavobacteriales</taxon>
        <taxon>Flavobacteriaceae</taxon>
        <taxon>Aquimarina</taxon>
    </lineage>
</organism>
<proteinExistence type="predicted"/>
<comment type="caution">
    <text evidence="1">The sequence shown here is derived from an EMBL/GenBank/DDBJ whole genome shotgun (WGS) entry which is preliminary data.</text>
</comment>
<sequence length="67" mass="7855">MHNETEAFLRIVCVISPFFDSARKDEKSDIIVIKMNVDKITKINLPKTIKFQYMSPTNQVLKTKFCF</sequence>